<feature type="compositionally biased region" description="Low complexity" evidence="1">
    <location>
        <begin position="38"/>
        <end position="55"/>
    </location>
</feature>
<dbReference type="OrthoDB" id="7226142at2"/>
<name>A0A7W6BWE0_9HYPH</name>
<protein>
    <submittedName>
        <fullName evidence="2">Uncharacterized protein</fullName>
    </submittedName>
</protein>
<evidence type="ECO:0000313" key="3">
    <source>
        <dbReference type="Proteomes" id="UP000531216"/>
    </source>
</evidence>
<accession>A0A7W6BWE0</accession>
<evidence type="ECO:0000313" key="2">
    <source>
        <dbReference type="EMBL" id="MBB3938152.1"/>
    </source>
</evidence>
<dbReference type="EMBL" id="JACIDO010000019">
    <property type="protein sequence ID" value="MBB3938152.1"/>
    <property type="molecule type" value="Genomic_DNA"/>
</dbReference>
<reference evidence="2 3" key="1">
    <citation type="submission" date="2020-08" db="EMBL/GenBank/DDBJ databases">
        <title>Genomic Encyclopedia of Type Strains, Phase IV (KMG-IV): sequencing the most valuable type-strain genomes for metagenomic binning, comparative biology and taxonomic classification.</title>
        <authorList>
            <person name="Goeker M."/>
        </authorList>
    </citation>
    <scope>NUCLEOTIDE SEQUENCE [LARGE SCALE GENOMIC DNA]</scope>
    <source>
        <strain evidence="2 3">DSM 25024</strain>
    </source>
</reference>
<sequence>MPTFEITGPDGKRYRVTGANAEGALAALRSSQGAQPTPAADVSAEPAPEAAPAKAAAPTAVYEGALLPLTKMSDGTRQWSVPTIISDTFDALRLPEKVARGEVDPMSDEGMRDVLGLAGIVTGSAFPRAGSTVLDGAGRAVPKAVRSALKADGVPIGEVASRVQELGPAGTVADLGPNLRNKTAALATTPGRAQDTVVDALRARQKEAPARLTGALDETLGPAPVPSYVEREVKGNMRTLGPEYDKALEGAGPVDTKPVADAMDADIGRLRGDAQTKLKSVRSMLDEVPDPDAPPPVAGAPTGPVLDRNAATLHQTRQAIDGMLDGEQDGNVRRVLGAVRTQLDEILGEAVPDIKRIDSQYSELGRQRDAIERGQTVLDNGRTAPRPAELRDEVAASANPSGSVVGPSGVAFRLSQGARAEIDRLVGTKLNDRAALNSVLKGESDWNYDRLSTLFGRDKVDQLYKILDNERAMAETENMALANSKTAAVQAAQKEINGPGTKGAGALRSVGNLNFGDAAANVLDKVTGGISTARRNAAHEDIAQALLGRGEFTETSAPAGLSKTGFSLGALIDTIMQSAQPEQKPKKAPMTDQEFMDAVMRDYGT</sequence>
<evidence type="ECO:0000256" key="1">
    <source>
        <dbReference type="SAM" id="MobiDB-lite"/>
    </source>
</evidence>
<comment type="caution">
    <text evidence="2">The sequence shown here is derived from an EMBL/GenBank/DDBJ whole genome shotgun (WGS) entry which is preliminary data.</text>
</comment>
<dbReference type="Proteomes" id="UP000531216">
    <property type="component" value="Unassembled WGS sequence"/>
</dbReference>
<organism evidence="2 3">
    <name type="scientific">Aureimonas phyllosphaerae</name>
    <dbReference type="NCBI Taxonomy" id="1166078"/>
    <lineage>
        <taxon>Bacteria</taxon>
        <taxon>Pseudomonadati</taxon>
        <taxon>Pseudomonadota</taxon>
        <taxon>Alphaproteobacteria</taxon>
        <taxon>Hyphomicrobiales</taxon>
        <taxon>Aurantimonadaceae</taxon>
        <taxon>Aureimonas</taxon>
    </lineage>
</organism>
<proteinExistence type="predicted"/>
<keyword evidence="3" id="KW-1185">Reference proteome</keyword>
<feature type="region of interest" description="Disordered" evidence="1">
    <location>
        <begin position="28"/>
        <end position="55"/>
    </location>
</feature>
<gene>
    <name evidence="2" type="ORF">GGR05_004323</name>
</gene>
<dbReference type="AlphaFoldDB" id="A0A7W6BWE0"/>
<dbReference type="RefSeq" id="WP_090966504.1">
    <property type="nucleotide sequence ID" value="NZ_FOOA01000030.1"/>
</dbReference>